<proteinExistence type="predicted"/>
<accession>A0ABW0BJQ5</accession>
<dbReference type="SUPFAM" id="SSF55729">
    <property type="entry name" value="Acyl-CoA N-acyltransferases (Nat)"/>
    <property type="match status" value="1"/>
</dbReference>
<gene>
    <name evidence="2" type="ORF">ACFPGP_12530</name>
</gene>
<dbReference type="GO" id="GO:0016746">
    <property type="term" value="F:acyltransferase activity"/>
    <property type="evidence" value="ECO:0007669"/>
    <property type="project" value="UniProtKB-KW"/>
</dbReference>
<comment type="caution">
    <text evidence="2">The sequence shown here is derived from an EMBL/GenBank/DDBJ whole genome shotgun (WGS) entry which is preliminary data.</text>
</comment>
<dbReference type="EMBL" id="JBHSKD010000012">
    <property type="protein sequence ID" value="MFC5177505.1"/>
    <property type="molecule type" value="Genomic_DNA"/>
</dbReference>
<dbReference type="InterPro" id="IPR027455">
    <property type="entry name" value="Sper_AcTfrase_N"/>
</dbReference>
<dbReference type="Gene3D" id="3.40.630.30">
    <property type="match status" value="1"/>
</dbReference>
<dbReference type="PROSITE" id="PS51186">
    <property type="entry name" value="GNAT"/>
    <property type="match status" value="1"/>
</dbReference>
<name>A0ABW0BJQ5_9ACTN</name>
<dbReference type="CDD" id="cd04301">
    <property type="entry name" value="NAT_SF"/>
    <property type="match status" value="1"/>
</dbReference>
<evidence type="ECO:0000313" key="2">
    <source>
        <dbReference type="EMBL" id="MFC5177505.1"/>
    </source>
</evidence>
<reference evidence="3" key="1">
    <citation type="journal article" date="2019" name="Int. J. Syst. Evol. Microbiol.">
        <title>The Global Catalogue of Microorganisms (GCM) 10K type strain sequencing project: providing services to taxonomists for standard genome sequencing and annotation.</title>
        <authorList>
            <consortium name="The Broad Institute Genomics Platform"/>
            <consortium name="The Broad Institute Genome Sequencing Center for Infectious Disease"/>
            <person name="Wu L."/>
            <person name="Ma J."/>
        </authorList>
    </citation>
    <scope>NUCLEOTIDE SEQUENCE [LARGE SCALE GENOMIC DNA]</scope>
    <source>
        <strain evidence="3">DFY41</strain>
    </source>
</reference>
<dbReference type="Proteomes" id="UP001596087">
    <property type="component" value="Unassembled WGS sequence"/>
</dbReference>
<sequence length="162" mass="17611">MTISLQEITEDNIDSVQSLRTTPDQQRYVSTVVDSLAEAAEVPQANPWFRAVYADERPVGFVMLAWNVDPQPPGIIGPWFLWKLLIDHRHQRLGYGHEVVRQIVELIRGQGATELLTSYAPGDGGPEGFYAVLGFVPTGTVADDGEVLASLSLGGPSPAEVP</sequence>
<dbReference type="InterPro" id="IPR000182">
    <property type="entry name" value="GNAT_dom"/>
</dbReference>
<dbReference type="InterPro" id="IPR016181">
    <property type="entry name" value="Acyl_CoA_acyltransferase"/>
</dbReference>
<feature type="domain" description="N-acetyltransferase" evidence="1">
    <location>
        <begin position="3"/>
        <end position="154"/>
    </location>
</feature>
<dbReference type="EC" id="2.3.1.-" evidence="2"/>
<keyword evidence="2" id="KW-0012">Acyltransferase</keyword>
<evidence type="ECO:0000313" key="3">
    <source>
        <dbReference type="Proteomes" id="UP001596087"/>
    </source>
</evidence>
<protein>
    <submittedName>
        <fullName evidence="2">GNAT family N-acetyltransferase</fullName>
        <ecNumber evidence="2">2.3.1.-</ecNumber>
    </submittedName>
</protein>
<organism evidence="2 3">
    <name type="scientific">Nocardioides taihuensis</name>
    <dbReference type="NCBI Taxonomy" id="1835606"/>
    <lineage>
        <taxon>Bacteria</taxon>
        <taxon>Bacillati</taxon>
        <taxon>Actinomycetota</taxon>
        <taxon>Actinomycetes</taxon>
        <taxon>Propionibacteriales</taxon>
        <taxon>Nocardioidaceae</taxon>
        <taxon>Nocardioides</taxon>
    </lineage>
</organism>
<dbReference type="Pfam" id="PF00583">
    <property type="entry name" value="Acetyltransf_1"/>
    <property type="match status" value="1"/>
</dbReference>
<dbReference type="RefSeq" id="WP_378590587.1">
    <property type="nucleotide sequence ID" value="NZ_JBHSKD010000012.1"/>
</dbReference>
<keyword evidence="3" id="KW-1185">Reference proteome</keyword>
<dbReference type="Gene3D" id="1.10.287.900">
    <property type="entry name" value="The crystal structure of the spermine/spermidine acetyltransferase from enterococcus faecali"/>
    <property type="match status" value="1"/>
</dbReference>
<keyword evidence="2" id="KW-0808">Transferase</keyword>
<evidence type="ECO:0000259" key="1">
    <source>
        <dbReference type="PROSITE" id="PS51186"/>
    </source>
</evidence>